<organism evidence="8 9">
    <name type="scientific">Novosphingobium fuchskuhlense</name>
    <dbReference type="NCBI Taxonomy" id="1117702"/>
    <lineage>
        <taxon>Bacteria</taxon>
        <taxon>Pseudomonadati</taxon>
        <taxon>Pseudomonadota</taxon>
        <taxon>Alphaproteobacteria</taxon>
        <taxon>Sphingomonadales</taxon>
        <taxon>Sphingomonadaceae</taxon>
        <taxon>Novosphingobium</taxon>
    </lineage>
</organism>
<keyword evidence="9" id="KW-1185">Reference proteome</keyword>
<dbReference type="GO" id="GO:0046872">
    <property type="term" value="F:metal ion binding"/>
    <property type="evidence" value="ECO:0007669"/>
    <property type="project" value="UniProtKB-KW"/>
</dbReference>
<dbReference type="EMBL" id="LLZS01000009">
    <property type="protein sequence ID" value="KUR70618.1"/>
    <property type="molecule type" value="Genomic_DNA"/>
</dbReference>
<reference evidence="8 9" key="1">
    <citation type="submission" date="2015-10" db="EMBL/GenBank/DDBJ databases">
        <title>Draft genome sequence of Novosphingobium fuchskuhlense DSM 25065 isolated from a surface water sample of the southwest basin of Lake Grosse Fuchskuhle.</title>
        <authorList>
            <person name="Ruckert C."/>
            <person name="Winkler A."/>
            <person name="Glaeser J."/>
            <person name="Grossart H.-P."/>
            <person name="Kalinowski J."/>
            <person name="Glaeser S."/>
        </authorList>
    </citation>
    <scope>NUCLEOTIDE SEQUENCE [LARGE SCALE GENOMIC DNA]</scope>
    <source>
        <strain evidence="8 9">FNE08-7</strain>
    </source>
</reference>
<evidence type="ECO:0000256" key="4">
    <source>
        <dbReference type="ARBA" id="ARBA00022729"/>
    </source>
</evidence>
<dbReference type="PANTHER" id="PTHR30632:SF17">
    <property type="entry name" value="MOLYBDATE-BINDING PROTEIN MODA"/>
    <property type="match status" value="1"/>
</dbReference>
<evidence type="ECO:0000313" key="9">
    <source>
        <dbReference type="Proteomes" id="UP000058012"/>
    </source>
</evidence>
<keyword evidence="2 6" id="KW-0500">Molybdenum</keyword>
<accession>A0A117UTN2</accession>
<dbReference type="STRING" id="1117702.AQZ52_15950"/>
<proteinExistence type="inferred from homology"/>
<name>A0A117UTN2_9SPHN</name>
<sequence>MLAALLLLLAPVGLAGPALARTQAQVGGRGPLVLAAASLQEALTAAADSWARKGHSRPVLSFAASSALARQIEAKAPADLFVSADEEWMDFLAARKLLVPGSRADFLTNRLVIVAPAASRAGFAMRPGFPLASALGGGRLAVADPDSVPAGRYAREALTNLKVWQTVQMSLARAENVRAALALVARGAAPLGIVYATDARAEPAVRVAGWIPAEAHRPITYPLARLTTSSHPDAEAFRRFLLSGEGKAVFRRFGFGTR</sequence>
<keyword evidence="3 6" id="KW-0479">Metal-binding</keyword>
<feature type="binding site" evidence="6">
    <location>
        <position position="65"/>
    </location>
    <ligand>
        <name>molybdate</name>
        <dbReference type="ChEBI" id="CHEBI:36264"/>
    </ligand>
</feature>
<evidence type="ECO:0000256" key="6">
    <source>
        <dbReference type="PIRSR" id="PIRSR004846-1"/>
    </source>
</evidence>
<evidence type="ECO:0000256" key="5">
    <source>
        <dbReference type="ARBA" id="ARBA00062515"/>
    </source>
</evidence>
<dbReference type="Proteomes" id="UP000058012">
    <property type="component" value="Unassembled WGS sequence"/>
</dbReference>
<dbReference type="SUPFAM" id="SSF53850">
    <property type="entry name" value="Periplasmic binding protein-like II"/>
    <property type="match status" value="1"/>
</dbReference>
<feature type="signal peptide" evidence="7">
    <location>
        <begin position="1"/>
        <end position="20"/>
    </location>
</feature>
<feature type="binding site" evidence="6">
    <location>
        <position position="38"/>
    </location>
    <ligand>
        <name>molybdate</name>
        <dbReference type="ChEBI" id="CHEBI:36264"/>
    </ligand>
</feature>
<keyword evidence="4 7" id="KW-0732">Signal</keyword>
<dbReference type="PANTHER" id="PTHR30632">
    <property type="entry name" value="MOLYBDATE-BINDING PERIPLASMIC PROTEIN"/>
    <property type="match status" value="1"/>
</dbReference>
<dbReference type="GO" id="GO:0015689">
    <property type="term" value="P:molybdate ion transport"/>
    <property type="evidence" value="ECO:0007669"/>
    <property type="project" value="InterPro"/>
</dbReference>
<dbReference type="Pfam" id="PF13531">
    <property type="entry name" value="SBP_bac_11"/>
    <property type="match status" value="1"/>
</dbReference>
<feature type="binding site" evidence="6">
    <location>
        <position position="150"/>
    </location>
    <ligand>
        <name>molybdate</name>
        <dbReference type="ChEBI" id="CHEBI:36264"/>
    </ligand>
</feature>
<evidence type="ECO:0000256" key="3">
    <source>
        <dbReference type="ARBA" id="ARBA00022723"/>
    </source>
</evidence>
<protein>
    <submittedName>
        <fullName evidence="8">Molybdenum ABC transporter substrate-binding protein</fullName>
    </submittedName>
</protein>
<comment type="similarity">
    <text evidence="1">Belongs to the bacterial solute-binding protein ModA family.</text>
</comment>
<feature type="binding site" evidence="6">
    <location>
        <position position="195"/>
    </location>
    <ligand>
        <name>molybdate</name>
        <dbReference type="ChEBI" id="CHEBI:36264"/>
    </ligand>
</feature>
<dbReference type="GO" id="GO:1901359">
    <property type="term" value="F:tungstate binding"/>
    <property type="evidence" value="ECO:0007669"/>
    <property type="project" value="UniProtKB-ARBA"/>
</dbReference>
<dbReference type="InterPro" id="IPR005950">
    <property type="entry name" value="ModA"/>
</dbReference>
<evidence type="ECO:0000256" key="1">
    <source>
        <dbReference type="ARBA" id="ARBA00009175"/>
    </source>
</evidence>
<evidence type="ECO:0000256" key="7">
    <source>
        <dbReference type="SAM" id="SignalP"/>
    </source>
</evidence>
<gene>
    <name evidence="8" type="ORF">AQZ52_15950</name>
</gene>
<dbReference type="PIRSF" id="PIRSF004846">
    <property type="entry name" value="ModA"/>
    <property type="match status" value="1"/>
</dbReference>
<dbReference type="FunFam" id="3.40.190.10:FF:000035">
    <property type="entry name" value="Molybdate ABC transporter substrate-binding protein"/>
    <property type="match status" value="1"/>
</dbReference>
<comment type="subunit">
    <text evidence="5">The complex is composed of two ATP-binding proteins (ModC), two transmembrane proteins (ModB) and a solute-binding protein (ModA).</text>
</comment>
<dbReference type="GO" id="GO:0030973">
    <property type="term" value="F:molybdate ion binding"/>
    <property type="evidence" value="ECO:0007669"/>
    <property type="project" value="TreeGrafter"/>
</dbReference>
<dbReference type="GO" id="GO:0030288">
    <property type="term" value="C:outer membrane-bounded periplasmic space"/>
    <property type="evidence" value="ECO:0007669"/>
    <property type="project" value="TreeGrafter"/>
</dbReference>
<evidence type="ECO:0000313" key="8">
    <source>
        <dbReference type="EMBL" id="KUR70618.1"/>
    </source>
</evidence>
<comment type="caution">
    <text evidence="8">The sequence shown here is derived from an EMBL/GenBank/DDBJ whole genome shotgun (WGS) entry which is preliminary data.</text>
</comment>
<evidence type="ECO:0000256" key="2">
    <source>
        <dbReference type="ARBA" id="ARBA00022505"/>
    </source>
</evidence>
<dbReference type="Gene3D" id="3.40.190.10">
    <property type="entry name" value="Periplasmic binding protein-like II"/>
    <property type="match status" value="2"/>
</dbReference>
<feature type="chain" id="PRO_5007156942" evidence="7">
    <location>
        <begin position="21"/>
        <end position="258"/>
    </location>
</feature>
<dbReference type="NCBIfam" id="TIGR01256">
    <property type="entry name" value="modA"/>
    <property type="match status" value="1"/>
</dbReference>
<dbReference type="OrthoDB" id="9785015at2"/>
<dbReference type="AlphaFoldDB" id="A0A117UTN2"/>
<dbReference type="InterPro" id="IPR050682">
    <property type="entry name" value="ModA/WtpA"/>
</dbReference>
<feature type="binding site" evidence="6">
    <location>
        <position position="177"/>
    </location>
    <ligand>
        <name>molybdate</name>
        <dbReference type="ChEBI" id="CHEBI:36264"/>
    </ligand>
</feature>